<evidence type="ECO:0000313" key="1">
    <source>
        <dbReference type="EMBL" id="MED1203783.1"/>
    </source>
</evidence>
<protein>
    <submittedName>
        <fullName evidence="1">Glutaredoxin family protein</fullName>
    </submittedName>
</protein>
<dbReference type="PANTHER" id="PTHR33558:SF1">
    <property type="entry name" value="GLUTAREDOXIN-LIKE PROTEIN C5ORF63 HOMOLOG"/>
    <property type="match status" value="1"/>
</dbReference>
<accession>A0ABU6MGH8</accession>
<dbReference type="Gene3D" id="3.40.30.10">
    <property type="entry name" value="Glutaredoxin"/>
    <property type="match status" value="1"/>
</dbReference>
<keyword evidence="2" id="KW-1185">Reference proteome</keyword>
<dbReference type="EMBL" id="JARMAB010000016">
    <property type="protein sequence ID" value="MED1203783.1"/>
    <property type="molecule type" value="Genomic_DNA"/>
</dbReference>
<dbReference type="Pfam" id="PF05768">
    <property type="entry name" value="Glrx-like"/>
    <property type="match status" value="1"/>
</dbReference>
<comment type="caution">
    <text evidence="1">The sequence shown here is derived from an EMBL/GenBank/DDBJ whole genome shotgun (WGS) entry which is preliminary data.</text>
</comment>
<dbReference type="InterPro" id="IPR052565">
    <property type="entry name" value="Glutaredoxin-like_YDR286C"/>
</dbReference>
<dbReference type="InterPro" id="IPR036249">
    <property type="entry name" value="Thioredoxin-like_sf"/>
</dbReference>
<dbReference type="PANTHER" id="PTHR33558">
    <property type="entry name" value="GLUTAREDOXIN-LIKE PROTEIN C5ORF63 HOMOLOG"/>
    <property type="match status" value="1"/>
</dbReference>
<dbReference type="SUPFAM" id="SSF52833">
    <property type="entry name" value="Thioredoxin-like"/>
    <property type="match status" value="1"/>
</dbReference>
<proteinExistence type="predicted"/>
<reference evidence="1 2" key="1">
    <citation type="submission" date="2023-03" db="EMBL/GenBank/DDBJ databases">
        <title>Bacillus Genome Sequencing.</title>
        <authorList>
            <person name="Dunlap C."/>
        </authorList>
    </citation>
    <scope>NUCLEOTIDE SEQUENCE [LARGE SCALE GENOMIC DNA]</scope>
    <source>
        <strain evidence="1 2">B-23453</strain>
    </source>
</reference>
<dbReference type="InterPro" id="IPR008554">
    <property type="entry name" value="Glutaredoxin-like"/>
</dbReference>
<dbReference type="Proteomes" id="UP001341444">
    <property type="component" value="Unassembled WGS sequence"/>
</dbReference>
<organism evidence="1 2">
    <name type="scientific">Heyndrickxia acidicola</name>
    <dbReference type="NCBI Taxonomy" id="209389"/>
    <lineage>
        <taxon>Bacteria</taxon>
        <taxon>Bacillati</taxon>
        <taxon>Bacillota</taxon>
        <taxon>Bacilli</taxon>
        <taxon>Bacillales</taxon>
        <taxon>Bacillaceae</taxon>
        <taxon>Heyndrickxia</taxon>
    </lineage>
</organism>
<name>A0ABU6MGH8_9BACI</name>
<dbReference type="RefSeq" id="WP_066269691.1">
    <property type="nucleotide sequence ID" value="NZ_JARMAB010000016.1"/>
</dbReference>
<evidence type="ECO:0000313" key="2">
    <source>
        <dbReference type="Proteomes" id="UP001341444"/>
    </source>
</evidence>
<gene>
    <name evidence="1" type="ORF">P4T90_11980</name>
</gene>
<sequence>MQIILYSRQGCHLCTEAKEVLKDLQRDFSLEIIERNIDESEEWIEKYGLMIPVVESENETLQYGQIDYFSLRKRLQWKS</sequence>